<evidence type="ECO:0000313" key="4">
    <source>
        <dbReference type="Proteomes" id="UP000275719"/>
    </source>
</evidence>
<dbReference type="Gene3D" id="1.10.390.10">
    <property type="entry name" value="Neutral Protease Domain 2"/>
    <property type="match status" value="1"/>
</dbReference>
<dbReference type="GO" id="GO:0008237">
    <property type="term" value="F:metallopeptidase activity"/>
    <property type="evidence" value="ECO:0007669"/>
    <property type="project" value="InterPro"/>
</dbReference>
<feature type="transmembrane region" description="Helical" evidence="1">
    <location>
        <begin position="67"/>
        <end position="84"/>
    </location>
</feature>
<feature type="transmembrane region" description="Helical" evidence="1">
    <location>
        <begin position="105"/>
        <end position="134"/>
    </location>
</feature>
<proteinExistence type="predicted"/>
<evidence type="ECO:0000313" key="3">
    <source>
        <dbReference type="EMBL" id="RRJ93209.1"/>
    </source>
</evidence>
<dbReference type="EMBL" id="RQVQ01000001">
    <property type="protein sequence ID" value="RRJ93209.1"/>
    <property type="molecule type" value="Genomic_DNA"/>
</dbReference>
<evidence type="ECO:0000256" key="1">
    <source>
        <dbReference type="SAM" id="Phobius"/>
    </source>
</evidence>
<organism evidence="3 4">
    <name type="scientific">Paenimyroides tangerinum</name>
    <dbReference type="NCBI Taxonomy" id="2488728"/>
    <lineage>
        <taxon>Bacteria</taxon>
        <taxon>Pseudomonadati</taxon>
        <taxon>Bacteroidota</taxon>
        <taxon>Flavobacteriia</taxon>
        <taxon>Flavobacteriales</taxon>
        <taxon>Flavobacteriaceae</taxon>
        <taxon>Paenimyroides</taxon>
    </lineage>
</organism>
<dbReference type="OrthoDB" id="100605at2"/>
<keyword evidence="1" id="KW-0812">Transmembrane</keyword>
<keyword evidence="1" id="KW-1133">Transmembrane helix</keyword>
<dbReference type="Pfam" id="PF01433">
    <property type="entry name" value="Peptidase_M1"/>
    <property type="match status" value="1"/>
</dbReference>
<dbReference type="RefSeq" id="WP_125016167.1">
    <property type="nucleotide sequence ID" value="NZ_RQVQ01000001.1"/>
</dbReference>
<protein>
    <recommendedName>
        <fullName evidence="2">Peptidase M1 membrane alanine aminopeptidase domain-containing protein</fullName>
    </recommendedName>
</protein>
<feature type="transmembrane region" description="Helical" evidence="1">
    <location>
        <begin position="448"/>
        <end position="471"/>
    </location>
</feature>
<dbReference type="InterPro" id="IPR027268">
    <property type="entry name" value="Peptidase_M4/M1_CTD_sf"/>
</dbReference>
<comment type="caution">
    <text evidence="3">The sequence shown here is derived from an EMBL/GenBank/DDBJ whole genome shotgun (WGS) entry which is preliminary data.</text>
</comment>
<keyword evidence="4" id="KW-1185">Reference proteome</keyword>
<gene>
    <name evidence="3" type="ORF">EG240_00110</name>
</gene>
<feature type="transmembrane region" description="Helical" evidence="1">
    <location>
        <begin position="422"/>
        <end position="442"/>
    </location>
</feature>
<name>A0A3P3WHG2_9FLAO</name>
<dbReference type="AlphaFoldDB" id="A0A3P3WHG2"/>
<evidence type="ECO:0000259" key="2">
    <source>
        <dbReference type="Pfam" id="PF01433"/>
    </source>
</evidence>
<accession>A0A3P3WHG2</accession>
<dbReference type="GO" id="GO:0008270">
    <property type="term" value="F:zinc ion binding"/>
    <property type="evidence" value="ECO:0007669"/>
    <property type="project" value="InterPro"/>
</dbReference>
<feature type="transmembrane region" description="Helical" evidence="1">
    <location>
        <begin position="154"/>
        <end position="175"/>
    </location>
</feature>
<dbReference type="Proteomes" id="UP000275719">
    <property type="component" value="Unassembled WGS sequence"/>
</dbReference>
<reference evidence="3 4" key="1">
    <citation type="submission" date="2018-11" db="EMBL/GenBank/DDBJ databases">
        <title>Flavobacterium sp. nov., YIM 102701-2 draft genome.</title>
        <authorList>
            <person name="Li G."/>
            <person name="Jiang Y."/>
        </authorList>
    </citation>
    <scope>NUCLEOTIDE SEQUENCE [LARGE SCALE GENOMIC DNA]</scope>
    <source>
        <strain evidence="3 4">YIM 102701-2</strain>
    </source>
</reference>
<feature type="transmembrane region" description="Helical" evidence="1">
    <location>
        <begin position="182"/>
        <end position="200"/>
    </location>
</feature>
<dbReference type="SUPFAM" id="SSF55486">
    <property type="entry name" value="Metalloproteases ('zincins'), catalytic domain"/>
    <property type="match status" value="1"/>
</dbReference>
<feature type="transmembrane region" description="Helical" evidence="1">
    <location>
        <begin position="327"/>
        <end position="347"/>
    </location>
</feature>
<keyword evidence="1" id="KW-0472">Membrane</keyword>
<feature type="transmembrane region" description="Helical" evidence="1">
    <location>
        <begin position="367"/>
        <end position="387"/>
    </location>
</feature>
<feature type="transmembrane region" description="Helical" evidence="1">
    <location>
        <begin position="478"/>
        <end position="500"/>
    </location>
</feature>
<sequence length="1217" mass="141338">MLNNIFLFETKRWFTSWTFYIYCTLFFSLAFLTMAIALGYFDVLGTTTSSNTYANSPMAINGILNDLSWLVYFIVPTVIGATVYRDFKYNVHTILYSYPFTKFDYLVGKFLSGFFITILITISMGFAFFLATILPFANPDLIGPIHIGAYFQSYFLFVIPNIFFIGTILFALVTLSRNVSAGVILVFILFVSQILISSLTNNIDDKYWAALFEPYGSEALSYITKYWTIDEQNTNSIPFSDIVVYNRLIWIGFSLLVFIGLYFSFSFSQSPISFSRKKKGERLTKNNFGSIMKLNLPKVNFDYSFIQNLKSTWNLSRFELSSILKNWIFITILIILMLFVVGSGYTLGQEIYGSKTFPVTWKVLDTLDLFLSFFVFISIALFSGILLQNSTTSRMNLLVDSTPIPNWVLFISKVIALIKMTVLFLLVGMISCILIQIFYGYYNFEFGIYFKSLFVYDLIGYIIVILFAMFIQSLFKNYLVGFITLIVFMLVKQFFFRFGIEQQIYHFNSGSIGGYSDMNGFGTTRTFFIYKAYWFLFTLVLSCFTLLLWRRGIISGLKERLSIAKKRLNVKIIIPMFIFLFGFIGIGYAIYWHNNIMEPYYSAKETELQQVEFEQKYKKFEKYPQPRITDVNVEMNIFPYEYNYDATVKYIVQNKSDKPIDSIFINYGKNLKYIKFSKANTLVSKDTLYDFNIYKLTQALQPGETMNVEFKVQNQPNTFLAVRSGVIENGTFINNGIFPSFGYSDGFEIADNDVRKKYGLPNKERMAEVDDMEARQNTYISNEADWINFETTVSTAADQIAIAPGYLQKEWEKDGRKYFHYKMDQKMLNFYAFNSGRYEVRKENKDGVNFEIYYHKGHEVNIERMMNAMQKSIAYYSENFSPYQHKQARIIEFPRTMGTFAQAFANTMPFSEGFGFIADIDEDNPNAVDYPFSVVSHEMAHQWWAHQVIGAAVKGATLMSESVSEYSSLMVLQERYGKSQMRKFLKDALDNYLQGRTFEWKSENPLMYNENQQYIHYNKGSLVLYAISDYIGEKNFNNALKDYVSAVAFQEAPYTNSIEFVRYIEKATPDSLKYLIKDMFETITLYDNKVNKVTSKKLPNGNYLVEIDFNVAKYRAGKDNKKIFKDENGKTLVFGSGKTKVESLPLQDYIEIGIFGEPTKQDKYELENELYLKKYKIDKINNKVQIEVKEKPMEVGVDPYNKLIDTDSFDNRKKIKN</sequence>
<feature type="domain" description="Peptidase M1 membrane alanine aminopeptidase" evidence="2">
    <location>
        <begin position="866"/>
        <end position="1070"/>
    </location>
</feature>
<dbReference type="InterPro" id="IPR014782">
    <property type="entry name" value="Peptidase_M1_dom"/>
</dbReference>
<feature type="transmembrane region" description="Helical" evidence="1">
    <location>
        <begin position="248"/>
        <end position="268"/>
    </location>
</feature>
<feature type="transmembrane region" description="Helical" evidence="1">
    <location>
        <begin position="528"/>
        <end position="549"/>
    </location>
</feature>
<feature type="transmembrane region" description="Helical" evidence="1">
    <location>
        <begin position="20"/>
        <end position="41"/>
    </location>
</feature>
<feature type="transmembrane region" description="Helical" evidence="1">
    <location>
        <begin position="570"/>
        <end position="592"/>
    </location>
</feature>